<keyword evidence="2" id="KW-1185">Reference proteome</keyword>
<name>A0ABR1BD13_POLSC</name>
<protein>
    <submittedName>
        <fullName evidence="1">Uncharacterized protein</fullName>
    </submittedName>
</protein>
<dbReference type="EMBL" id="JAWJWF010000002">
    <property type="protein sequence ID" value="KAK6638125.1"/>
    <property type="molecule type" value="Genomic_DNA"/>
</dbReference>
<dbReference type="Proteomes" id="UP001359485">
    <property type="component" value="Unassembled WGS sequence"/>
</dbReference>
<organism evidence="1 2">
    <name type="scientific">Polyplax serrata</name>
    <name type="common">Common mouse louse</name>
    <dbReference type="NCBI Taxonomy" id="468196"/>
    <lineage>
        <taxon>Eukaryota</taxon>
        <taxon>Metazoa</taxon>
        <taxon>Ecdysozoa</taxon>
        <taxon>Arthropoda</taxon>
        <taxon>Hexapoda</taxon>
        <taxon>Insecta</taxon>
        <taxon>Pterygota</taxon>
        <taxon>Neoptera</taxon>
        <taxon>Paraneoptera</taxon>
        <taxon>Psocodea</taxon>
        <taxon>Troctomorpha</taxon>
        <taxon>Phthiraptera</taxon>
        <taxon>Anoplura</taxon>
        <taxon>Polyplacidae</taxon>
        <taxon>Polyplax</taxon>
    </lineage>
</organism>
<reference evidence="1 2" key="1">
    <citation type="submission" date="2023-09" db="EMBL/GenBank/DDBJ databases">
        <title>Genomes of two closely related lineages of the louse Polyplax serrata with different host specificities.</title>
        <authorList>
            <person name="Martinu J."/>
            <person name="Tarabai H."/>
            <person name="Stefka J."/>
            <person name="Hypsa V."/>
        </authorList>
    </citation>
    <scope>NUCLEOTIDE SEQUENCE [LARGE SCALE GENOMIC DNA]</scope>
    <source>
        <strain evidence="1">98ZLc_SE</strain>
    </source>
</reference>
<sequence length="185" mass="21104">MSVKFNQSKGGTYELVGTSFEEEYTHSQKFSECLVLPGGEKKLWRMLDEVKRWLKFMKETHKCESKRGPQCEVKNLHVFLSCTDHITASFAHHALPPPPPHPPSLLFVFCKMIFFSSATPRILSPSRAQPLRSFHFPGNKFDLKCDELAKDKRNQQQTGVNGSNDMLKQEISCWSCFTCKQAFGG</sequence>
<evidence type="ECO:0000313" key="1">
    <source>
        <dbReference type="EMBL" id="KAK6638125.1"/>
    </source>
</evidence>
<accession>A0ABR1BD13</accession>
<evidence type="ECO:0000313" key="2">
    <source>
        <dbReference type="Proteomes" id="UP001359485"/>
    </source>
</evidence>
<gene>
    <name evidence="1" type="ORF">RUM44_008550</name>
</gene>
<comment type="caution">
    <text evidence="1">The sequence shown here is derived from an EMBL/GenBank/DDBJ whole genome shotgun (WGS) entry which is preliminary data.</text>
</comment>
<proteinExistence type="predicted"/>